<dbReference type="PANTHER" id="PTHR23312:SF8">
    <property type="entry name" value="ARMADILLO REPEAT-CONTAINING PROTEIN 5"/>
    <property type="match status" value="1"/>
</dbReference>
<dbReference type="SUPFAM" id="SSF48371">
    <property type="entry name" value="ARM repeat"/>
    <property type="match status" value="1"/>
</dbReference>
<reference evidence="3" key="1">
    <citation type="journal article" date="2021" name="Mol. Ecol. Resour.">
        <title>Apolygus lucorum genome provides insights into omnivorousness and mesophyll feeding.</title>
        <authorList>
            <person name="Liu Y."/>
            <person name="Liu H."/>
            <person name="Wang H."/>
            <person name="Huang T."/>
            <person name="Liu B."/>
            <person name="Yang B."/>
            <person name="Yin L."/>
            <person name="Li B."/>
            <person name="Zhang Y."/>
            <person name="Zhang S."/>
            <person name="Jiang F."/>
            <person name="Zhang X."/>
            <person name="Ren Y."/>
            <person name="Wang B."/>
            <person name="Wang S."/>
            <person name="Lu Y."/>
            <person name="Wu K."/>
            <person name="Fan W."/>
            <person name="Wang G."/>
        </authorList>
    </citation>
    <scope>NUCLEOTIDE SEQUENCE</scope>
    <source>
        <strain evidence="3">12Hb</strain>
    </source>
</reference>
<dbReference type="GO" id="GO:0009653">
    <property type="term" value="P:anatomical structure morphogenesis"/>
    <property type="evidence" value="ECO:0007669"/>
    <property type="project" value="TreeGrafter"/>
</dbReference>
<dbReference type="OrthoDB" id="6086604at2759"/>
<gene>
    <name evidence="3" type="ORF">GE061_017899</name>
</gene>
<dbReference type="Gene3D" id="1.25.10.10">
    <property type="entry name" value="Leucine-rich Repeat Variant"/>
    <property type="match status" value="1"/>
</dbReference>
<feature type="region of interest" description="Disordered" evidence="1">
    <location>
        <begin position="434"/>
        <end position="455"/>
    </location>
</feature>
<accession>A0A8S9XCG0</accession>
<dbReference type="InterPro" id="IPR000225">
    <property type="entry name" value="Armadillo"/>
</dbReference>
<proteinExistence type="predicted"/>
<evidence type="ECO:0000313" key="3">
    <source>
        <dbReference type="EMBL" id="KAF6206663.1"/>
    </source>
</evidence>
<name>A0A8S9XCG0_APOLU</name>
<dbReference type="AlphaFoldDB" id="A0A8S9XCG0"/>
<protein>
    <recommendedName>
        <fullName evidence="2">ARMC5-like ARM-repeats domain-containing protein</fullName>
    </recommendedName>
</protein>
<dbReference type="InterPro" id="IPR055445">
    <property type="entry name" value="ARM_ARMC5"/>
</dbReference>
<dbReference type="Proteomes" id="UP000466442">
    <property type="component" value="Unassembled WGS sequence"/>
</dbReference>
<feature type="non-terminal residue" evidence="3">
    <location>
        <position position="602"/>
    </location>
</feature>
<evidence type="ECO:0000313" key="4">
    <source>
        <dbReference type="Proteomes" id="UP000466442"/>
    </source>
</evidence>
<dbReference type="InterPro" id="IPR011989">
    <property type="entry name" value="ARM-like"/>
</dbReference>
<feature type="compositionally biased region" description="Polar residues" evidence="1">
    <location>
        <begin position="435"/>
        <end position="448"/>
    </location>
</feature>
<dbReference type="SMART" id="SM00185">
    <property type="entry name" value="ARM"/>
    <property type="match status" value="3"/>
</dbReference>
<feature type="domain" description="ARMC5-like ARM-repeats" evidence="2">
    <location>
        <begin position="102"/>
        <end position="380"/>
    </location>
</feature>
<dbReference type="InterPro" id="IPR016024">
    <property type="entry name" value="ARM-type_fold"/>
</dbReference>
<organism evidence="3 4">
    <name type="scientific">Apolygus lucorum</name>
    <name type="common">Small green plant bug</name>
    <name type="synonym">Lygocoris lucorum</name>
    <dbReference type="NCBI Taxonomy" id="248454"/>
    <lineage>
        <taxon>Eukaryota</taxon>
        <taxon>Metazoa</taxon>
        <taxon>Ecdysozoa</taxon>
        <taxon>Arthropoda</taxon>
        <taxon>Hexapoda</taxon>
        <taxon>Insecta</taxon>
        <taxon>Pterygota</taxon>
        <taxon>Neoptera</taxon>
        <taxon>Paraneoptera</taxon>
        <taxon>Hemiptera</taxon>
        <taxon>Heteroptera</taxon>
        <taxon>Panheteroptera</taxon>
        <taxon>Cimicomorpha</taxon>
        <taxon>Miridae</taxon>
        <taxon>Mirini</taxon>
        <taxon>Apolygus</taxon>
    </lineage>
</organism>
<feature type="region of interest" description="Disordered" evidence="1">
    <location>
        <begin position="398"/>
        <end position="420"/>
    </location>
</feature>
<feature type="compositionally biased region" description="Low complexity" evidence="1">
    <location>
        <begin position="409"/>
        <end position="418"/>
    </location>
</feature>
<dbReference type="PANTHER" id="PTHR23312">
    <property type="entry name" value="ARMC5 ARMADILLO REPEAT-CONTAINING -RELATED"/>
    <property type="match status" value="1"/>
</dbReference>
<comment type="caution">
    <text evidence="3">The sequence shown here is derived from an EMBL/GenBank/DDBJ whole genome shotgun (WGS) entry which is preliminary data.</text>
</comment>
<dbReference type="EMBL" id="WIXP02000008">
    <property type="protein sequence ID" value="KAF6206663.1"/>
    <property type="molecule type" value="Genomic_DNA"/>
</dbReference>
<sequence>MGEGFLKISFSVKIAKMDVDGDNSDSKIEVESNLDDKGDEHFKGKVINLTNDLKSDSTKTVFKALHYVRMKVIERPKGITYLYESGGTKAFYKILTTTNPEVLNLALSILGNICTVLVSNEGFCDEMIKYEVGNKLTTLLRKSTDKKIQRRICRLVGNMAQCHALGRDLHKSNITLVINNLLGNTDCSEVKLMGLRAMRWLWETDKSQIVRIEGVKTAAAFLEVEDHQVFKLVIRTLVVFTQPCNSRVAQQICGPGGNGYNLIVSKIKESSVNVLILNLSHSPEARVELCKAGAVQEIVQKLTADKIDSYLITALCVMCREPMVRASLRKTPDGFKTLLSLLVNPKTKHFYPELLNAVSQFNYDTPSLLTMVKGGLIGVLVEKLGEYSKLHGEPHFESIPQMAPPLSPSSPSSSRGSLSPPPYVFNTDPAMYSPRCSTPESDSPATPLSKSSWSHSESSSEMDSCILEVLCQLTYQGTPLPALASKTTITTFLNYIVGLRYPQSRQNFLKATKALSSIVKCKNYFNMILEEESIIEIEKYLCRTQHSDCWECKRLEETGRSVLGELGTAAQSGLGEGEITYRLTTSSETVKTNVSLIVPHVI</sequence>
<dbReference type="GO" id="GO:0005829">
    <property type="term" value="C:cytosol"/>
    <property type="evidence" value="ECO:0007669"/>
    <property type="project" value="TreeGrafter"/>
</dbReference>
<evidence type="ECO:0000259" key="2">
    <source>
        <dbReference type="Pfam" id="PF24768"/>
    </source>
</evidence>
<evidence type="ECO:0000256" key="1">
    <source>
        <dbReference type="SAM" id="MobiDB-lite"/>
    </source>
</evidence>
<keyword evidence="4" id="KW-1185">Reference proteome</keyword>
<dbReference type="Pfam" id="PF24768">
    <property type="entry name" value="ARM_ARMC5"/>
    <property type="match status" value="1"/>
</dbReference>